<dbReference type="Pfam" id="PF12311">
    <property type="entry name" value="DUF3632"/>
    <property type="match status" value="1"/>
</dbReference>
<evidence type="ECO:0000313" key="1">
    <source>
        <dbReference type="EMBL" id="VUC30073.1"/>
    </source>
</evidence>
<gene>
    <name evidence="1" type="ORF">CLO192961_LOCUS275522</name>
</gene>
<comment type="caution">
    <text evidence="1">The sequence shown here is derived from an EMBL/GenBank/DDBJ whole genome shotgun (WGS) entry which is preliminary data.</text>
</comment>
<dbReference type="InterPro" id="IPR022085">
    <property type="entry name" value="OpdG"/>
</dbReference>
<reference evidence="1 2" key="1">
    <citation type="submission" date="2019-06" db="EMBL/GenBank/DDBJ databases">
        <authorList>
            <person name="Broberg M."/>
        </authorList>
    </citation>
    <scope>NUCLEOTIDE SEQUENCE [LARGE SCALE GENOMIC DNA]</scope>
</reference>
<keyword evidence="2" id="KW-1185">Reference proteome</keyword>
<dbReference type="Proteomes" id="UP000766486">
    <property type="component" value="Unassembled WGS sequence"/>
</dbReference>
<dbReference type="InterPro" id="IPR053204">
    <property type="entry name" value="Oxopyrrolidines_Biosynth-assoc"/>
</dbReference>
<name>A0ABY6UFX6_BIOOC</name>
<protein>
    <recommendedName>
        <fullName evidence="3">Aminoglycoside phosphotransferase domain-containing protein</fullName>
    </recommendedName>
</protein>
<proteinExistence type="predicted"/>
<organism evidence="1 2">
    <name type="scientific">Bionectria ochroleuca</name>
    <name type="common">Gliocladium roseum</name>
    <dbReference type="NCBI Taxonomy" id="29856"/>
    <lineage>
        <taxon>Eukaryota</taxon>
        <taxon>Fungi</taxon>
        <taxon>Dikarya</taxon>
        <taxon>Ascomycota</taxon>
        <taxon>Pezizomycotina</taxon>
        <taxon>Sordariomycetes</taxon>
        <taxon>Hypocreomycetidae</taxon>
        <taxon>Hypocreales</taxon>
        <taxon>Bionectriaceae</taxon>
        <taxon>Clonostachys</taxon>
    </lineage>
</organism>
<sequence length="258" mass="29719">MDITEKPTISELWPYYDLHDVPEGKIILKIMEQDDFPVAQAVKEIVALTHAAALSTAQDDPVWVHASRVADAIHMLSMHTKHNEQSKLLEFVVSLHQVTIPDPTTGEVFALDGACFWTDLPELSMTQGEYFAYGNRSDTKEYHENALAFYAQLSAAGILKYKESISRDYNDLTRLFDTNGQLSRLEVRVMCMWFIYAPEKVWLDVQLRRTYQDDQFPADSWPKWRQFLQDCQSEPGEYIADEDTQQLIKQALESMESV</sequence>
<evidence type="ECO:0008006" key="3">
    <source>
        <dbReference type="Google" id="ProtNLM"/>
    </source>
</evidence>
<dbReference type="EMBL" id="CABFNS010000813">
    <property type="protein sequence ID" value="VUC30073.1"/>
    <property type="molecule type" value="Genomic_DNA"/>
</dbReference>
<accession>A0ABY6UFX6</accession>
<evidence type="ECO:0000313" key="2">
    <source>
        <dbReference type="Proteomes" id="UP000766486"/>
    </source>
</evidence>
<dbReference type="PANTHER" id="PTHR38797:SF6">
    <property type="match status" value="1"/>
</dbReference>
<dbReference type="PANTHER" id="PTHR38797">
    <property type="entry name" value="NUCLEAR PORE COMPLEX PROTEIN NUP85-RELATED"/>
    <property type="match status" value="1"/>
</dbReference>